<evidence type="ECO:0000313" key="3">
    <source>
        <dbReference type="Proteomes" id="UP000546701"/>
    </source>
</evidence>
<organism evidence="2 3">
    <name type="scientific">Sphingomonas prati</name>
    <dbReference type="NCBI Taxonomy" id="1843237"/>
    <lineage>
        <taxon>Bacteria</taxon>
        <taxon>Pseudomonadati</taxon>
        <taxon>Pseudomonadota</taxon>
        <taxon>Alphaproteobacteria</taxon>
        <taxon>Sphingomonadales</taxon>
        <taxon>Sphingomonadaceae</taxon>
        <taxon>Sphingomonas</taxon>
    </lineage>
</organism>
<accession>A0A7W9BST1</accession>
<feature type="signal peptide" evidence="1">
    <location>
        <begin position="1"/>
        <end position="21"/>
    </location>
</feature>
<dbReference type="AlphaFoldDB" id="A0A7W9BST1"/>
<dbReference type="Pfam" id="PF09694">
    <property type="entry name" value="Gcw_chp"/>
    <property type="match status" value="1"/>
</dbReference>
<reference evidence="2 3" key="1">
    <citation type="submission" date="2020-08" db="EMBL/GenBank/DDBJ databases">
        <title>Genomic Encyclopedia of Type Strains, Phase IV (KMG-IV): sequencing the most valuable type-strain genomes for metagenomic binning, comparative biology and taxonomic classification.</title>
        <authorList>
            <person name="Goeker M."/>
        </authorList>
    </citation>
    <scope>NUCLEOTIDE SEQUENCE [LARGE SCALE GENOMIC DNA]</scope>
    <source>
        <strain evidence="2 3">DSM 103336</strain>
    </source>
</reference>
<comment type="caution">
    <text evidence="2">The sequence shown here is derived from an EMBL/GenBank/DDBJ whole genome shotgun (WGS) entry which is preliminary data.</text>
</comment>
<evidence type="ECO:0000313" key="2">
    <source>
        <dbReference type="EMBL" id="MBB5729356.1"/>
    </source>
</evidence>
<keyword evidence="3" id="KW-1185">Reference proteome</keyword>
<sequence length="94" mass="9692">MTFSKSLIAVAFITIPAIAQAQSGEPVAAIPSIVVTGSAGLVSDYRFHGVSQSDRDMAVQAGLTITHQSGLYVGTWGPTSPAGARSVARTWNST</sequence>
<protein>
    <submittedName>
        <fullName evidence="2">Uncharacterized protein (TIGR02001 family)</fullName>
    </submittedName>
</protein>
<name>A0A7W9BST1_9SPHN</name>
<keyword evidence="1" id="KW-0732">Signal</keyword>
<dbReference type="InterPro" id="IPR010239">
    <property type="entry name" value="CHP02001"/>
</dbReference>
<feature type="chain" id="PRO_5031352270" evidence="1">
    <location>
        <begin position="22"/>
        <end position="94"/>
    </location>
</feature>
<proteinExistence type="predicted"/>
<dbReference type="NCBIfam" id="TIGR02001">
    <property type="entry name" value="gcw_chp"/>
    <property type="match status" value="1"/>
</dbReference>
<evidence type="ECO:0000256" key="1">
    <source>
        <dbReference type="SAM" id="SignalP"/>
    </source>
</evidence>
<dbReference type="EMBL" id="JACIJR010000004">
    <property type="protein sequence ID" value="MBB5729356.1"/>
    <property type="molecule type" value="Genomic_DNA"/>
</dbReference>
<gene>
    <name evidence="2" type="ORF">FHS99_001841</name>
</gene>
<dbReference type="Proteomes" id="UP000546701">
    <property type="component" value="Unassembled WGS sequence"/>
</dbReference>